<dbReference type="PROSITE" id="PS51996">
    <property type="entry name" value="TR_MART"/>
    <property type="match status" value="1"/>
</dbReference>
<dbReference type="Pfam" id="PF26128">
    <property type="entry name" value="Gad2"/>
    <property type="match status" value="1"/>
</dbReference>
<name>A0A6C0DUJ5_9ZZZZ</name>
<reference evidence="2" key="1">
    <citation type="journal article" date="2020" name="Nature">
        <title>Giant virus diversity and host interactions through global metagenomics.</title>
        <authorList>
            <person name="Schulz F."/>
            <person name="Roux S."/>
            <person name="Paez-Espino D."/>
            <person name="Jungbluth S."/>
            <person name="Walsh D.A."/>
            <person name="Denef V.J."/>
            <person name="McMahon K.D."/>
            <person name="Konstantinidis K.T."/>
            <person name="Eloe-Fadrosh E.A."/>
            <person name="Kyrpides N.C."/>
            <person name="Woyke T."/>
        </authorList>
    </citation>
    <scope>NUCLEOTIDE SEQUENCE</scope>
    <source>
        <strain evidence="2">GVMAG-M-3300023174-60</strain>
    </source>
</reference>
<organism evidence="2">
    <name type="scientific">viral metagenome</name>
    <dbReference type="NCBI Taxonomy" id="1070528"/>
    <lineage>
        <taxon>unclassified sequences</taxon>
        <taxon>metagenomes</taxon>
        <taxon>organismal metagenomes</taxon>
    </lineage>
</organism>
<dbReference type="Gene3D" id="3.90.176.10">
    <property type="entry name" value="Toxin ADP-ribosyltransferase, Chain A, domain 1"/>
    <property type="match status" value="1"/>
</dbReference>
<proteinExistence type="predicted"/>
<evidence type="ECO:0000256" key="1">
    <source>
        <dbReference type="SAM" id="MobiDB-lite"/>
    </source>
</evidence>
<feature type="region of interest" description="Disordered" evidence="1">
    <location>
        <begin position="850"/>
        <end position="869"/>
    </location>
</feature>
<accession>A0A6C0DUJ5</accession>
<dbReference type="SUPFAM" id="SSF56399">
    <property type="entry name" value="ADP-ribosylation"/>
    <property type="match status" value="1"/>
</dbReference>
<protein>
    <submittedName>
        <fullName evidence="2">Uncharacterized protein</fullName>
    </submittedName>
</protein>
<evidence type="ECO:0000313" key="2">
    <source>
        <dbReference type="EMBL" id="QHT20182.1"/>
    </source>
</evidence>
<dbReference type="AlphaFoldDB" id="A0A6C0DUJ5"/>
<dbReference type="EMBL" id="MN739677">
    <property type="protein sequence ID" value="QHT20182.1"/>
    <property type="molecule type" value="Genomic_DNA"/>
</dbReference>
<sequence>MSAANIPPFSNMTPNAKVLSGSTGAKLYKNATDKKWVIKKSEKGLGGFEQVKIESIVDDIYQALGIPVPKHILDIPNKALILEYIDGKSLADATSAELAKAKNELQKGFIVDALLANWDVIGLLEDNILLPTDGSPAVRIDNGGSLTFRAQGGKKPFNKIVTEIDTMRNKTISPQAAKIFGDLTDTDIDTQIKTIIVPNYELILSLTPDELKEAMKARMDNLIERTVWTNASAFKNTVEATSEPEYIPAVQKALVEYFKAGWLKNLAAGLWFKVKDGNKGAANKEEQCLAFINKTLKDNGAVISGGFILKAIGSFVDEKSVDIDLYVPTAHAEKFREVMTELFDSSAVVKHVVSDSPGSFFKKNGIVSVSKYSKEAPKYAEMDIIEVNEDRTPIDVVKNFDLTFCENWYDGENIWMVYPNHVKTKAGFLENHYLNILFTGNPVLIGRMKKYIGRGFKISINNPVTKKAENISNGISNGTLFQQQIKNLSIAAPKNSHYGSYGTYGTNSTKTIYLPSGEISLNDIDNSIIHISPLKNATLNINMSPSAHTNYPNTPLSNFSTNFRSLTPVNIECIRHYTGTGYKLVNEFLYTDRRSYPDQSLIYKLIGDKFPRNMGEAPTQYYNRLIYYYFVNLYNGIQKAPHISYKPVKLYRGTKTWYLEEDKGQFFYINSFCSTTITQRTALSFGYTYSAASKKIYVFYVHPNCGYINVKPISSHQRENEIILNPYNRYVYINENKDDGANIIYKRYIILPSDLDIPTTYPTFMSWKKEIVARTKIVENNRDEPPDYYGGRLKVKVQNPEVSGRYKVRDTTLKQKMKSRQTPIKVKQKVRFRTLKMKPNKANTSKKILPSEAPTITKPDSANTSKKPVYDENTIHRFTDPLPSFPGKVPTKAEMEVIEKMMAFFKNDKE</sequence>